<reference evidence="2 3" key="1">
    <citation type="submission" date="2020-08" db="EMBL/GenBank/DDBJ databases">
        <title>Emergence and comparative genomics analysis of Citrobacter in Fennec fox imported from North Africa to China.</title>
        <authorList>
            <person name="Zheng B."/>
        </authorList>
    </citation>
    <scope>NUCLEOTIDE SEQUENCE [LARGE SCALE GENOMIC DNA]</scope>
    <source>
        <strain evidence="2 3">FF141</strain>
    </source>
</reference>
<protein>
    <submittedName>
        <fullName evidence="2">Uncharacterized protein</fullName>
    </submittedName>
</protein>
<evidence type="ECO:0000313" key="3">
    <source>
        <dbReference type="Proteomes" id="UP000548504"/>
    </source>
</evidence>
<dbReference type="EMBL" id="JACLAG010000006">
    <property type="protein sequence ID" value="MBC2622131.1"/>
    <property type="molecule type" value="Genomic_DNA"/>
</dbReference>
<evidence type="ECO:0000313" key="2">
    <source>
        <dbReference type="EMBL" id="MBC2622131.1"/>
    </source>
</evidence>
<keyword evidence="1" id="KW-0472">Membrane</keyword>
<dbReference type="RefSeq" id="WP_185656364.1">
    <property type="nucleotide sequence ID" value="NZ_JACLAG010000006.1"/>
</dbReference>
<feature type="transmembrane region" description="Helical" evidence="1">
    <location>
        <begin position="43"/>
        <end position="62"/>
    </location>
</feature>
<feature type="transmembrane region" description="Helical" evidence="1">
    <location>
        <begin position="12"/>
        <end position="31"/>
    </location>
</feature>
<name>A0A7X1BS79_9ENTR</name>
<comment type="caution">
    <text evidence="2">The sequence shown here is derived from an EMBL/GenBank/DDBJ whole genome shotgun (WGS) entry which is preliminary data.</text>
</comment>
<dbReference type="Proteomes" id="UP000548504">
    <property type="component" value="Unassembled WGS sequence"/>
</dbReference>
<organism evidence="2 3">
    <name type="scientific">Citrobacter cronae</name>
    <dbReference type="NCBI Taxonomy" id="1748967"/>
    <lineage>
        <taxon>Bacteria</taxon>
        <taxon>Pseudomonadati</taxon>
        <taxon>Pseudomonadota</taxon>
        <taxon>Gammaproteobacteria</taxon>
        <taxon>Enterobacterales</taxon>
        <taxon>Enterobacteriaceae</taxon>
        <taxon>Citrobacter</taxon>
        <taxon>Citrobacter freundii complex</taxon>
    </lineage>
</organism>
<evidence type="ECO:0000256" key="1">
    <source>
        <dbReference type="SAM" id="Phobius"/>
    </source>
</evidence>
<feature type="transmembrane region" description="Helical" evidence="1">
    <location>
        <begin position="68"/>
        <end position="88"/>
    </location>
</feature>
<dbReference type="AlphaFoldDB" id="A0A7X1BS79"/>
<keyword evidence="1" id="KW-0812">Transmembrane</keyword>
<keyword evidence="1" id="KW-1133">Transmembrane helix</keyword>
<feature type="transmembrane region" description="Helical" evidence="1">
    <location>
        <begin position="100"/>
        <end position="125"/>
    </location>
</feature>
<sequence length="128" mass="13963">MNTPTFARGYFSLIFPIVYLLILYIPALYLVQQKVIRIDAGHFLGPLIVSALGLLPLSHLHHHPRKRAVIIDAVAIPTAWLVTILGFISRTADINYQNFLAGGWVNGLLFGSAIAIIISVIAGALGEF</sequence>
<proteinExistence type="predicted"/>
<gene>
    <name evidence="2" type="ORF">H7I73_21080</name>
</gene>
<accession>A0A7X1BS79</accession>